<feature type="transmembrane region" description="Helical" evidence="6">
    <location>
        <begin position="332"/>
        <end position="352"/>
    </location>
</feature>
<feature type="transmembrane region" description="Helical" evidence="6">
    <location>
        <begin position="300"/>
        <end position="320"/>
    </location>
</feature>
<dbReference type="PATRIC" id="fig|505345.7.peg.34"/>
<evidence type="ECO:0000256" key="6">
    <source>
        <dbReference type="SAM" id="Phobius"/>
    </source>
</evidence>
<evidence type="ECO:0000313" key="8">
    <source>
        <dbReference type="EMBL" id="OBW93958.1"/>
    </source>
</evidence>
<keyword evidence="3 6" id="KW-0812">Transmembrane</keyword>
<organism evidence="8 9">
    <name type="scientific">Gallibacterium genomosp. 3</name>
    <dbReference type="NCBI Taxonomy" id="505345"/>
    <lineage>
        <taxon>Bacteria</taxon>
        <taxon>Pseudomonadati</taxon>
        <taxon>Pseudomonadota</taxon>
        <taxon>Gammaproteobacteria</taxon>
        <taxon>Pasteurellales</taxon>
        <taxon>Pasteurellaceae</taxon>
        <taxon>Gallibacterium</taxon>
    </lineage>
</organism>
<dbReference type="Proteomes" id="UP000243558">
    <property type="component" value="Unassembled WGS sequence"/>
</dbReference>
<comment type="subcellular location">
    <subcellularLocation>
        <location evidence="1">Cell membrane</location>
        <topology evidence="1">Multi-pass membrane protein</topology>
    </subcellularLocation>
</comment>
<feature type="transmembrane region" description="Helical" evidence="6">
    <location>
        <begin position="462"/>
        <end position="482"/>
    </location>
</feature>
<evidence type="ECO:0000259" key="7">
    <source>
        <dbReference type="Pfam" id="PF03553"/>
    </source>
</evidence>
<dbReference type="AlphaFoldDB" id="A0A1A7NW84"/>
<feature type="transmembrane region" description="Helical" evidence="6">
    <location>
        <begin position="259"/>
        <end position="279"/>
    </location>
</feature>
<evidence type="ECO:0000256" key="5">
    <source>
        <dbReference type="ARBA" id="ARBA00023136"/>
    </source>
</evidence>
<keyword evidence="4 6" id="KW-1133">Transmembrane helix</keyword>
<evidence type="ECO:0000256" key="1">
    <source>
        <dbReference type="ARBA" id="ARBA00004651"/>
    </source>
</evidence>
<proteinExistence type="predicted"/>
<dbReference type="OrthoDB" id="9762978at2"/>
<feature type="transmembrane region" description="Helical" evidence="6">
    <location>
        <begin position="206"/>
        <end position="225"/>
    </location>
</feature>
<accession>A0A1A7NW84</accession>
<feature type="transmembrane region" description="Helical" evidence="6">
    <location>
        <begin position="6"/>
        <end position="26"/>
    </location>
</feature>
<gene>
    <name evidence="8" type="ORF">QV01_00175</name>
</gene>
<dbReference type="Pfam" id="PF03553">
    <property type="entry name" value="Na_H_antiporter"/>
    <property type="match status" value="1"/>
</dbReference>
<evidence type="ECO:0000256" key="3">
    <source>
        <dbReference type="ARBA" id="ARBA00022692"/>
    </source>
</evidence>
<evidence type="ECO:0000256" key="2">
    <source>
        <dbReference type="ARBA" id="ARBA00022475"/>
    </source>
</evidence>
<sequence length="511" mass="53990">MELVDYSSSIVSVIPPLLALTLAMITRKVLLSLSIGIIVGAVMLTAGNPSNAVIYIKNSVLSLVYGEEGINSNNVSIIIFLLMLGALTSLLSASGSNQAFAVWAQRHIKGRRGAKLLTACLVFFTFIDDYFHSLAVGAIARPVTDKFKVSRAKLAYILDSTAAPMCVLMPISSWGAYIMTLVAGLLATHAIADYSPMGAFVAMSSMNYYALFALFTVFFVAYFSFDIGSMAKHERKAIEAADKEVNTVDDNNQGSVSGLIIPIIVLIISTVAMMMYTGYEALAANGQGFSVLGAFENTTVGISLVFGSLTSFAVASLFIINRISPENYIKAILLGFKSMSGAITILFFAWTINTIVGDVNTGKYLASLVSGNMMTQLLPALLFVLAIVMAFSTGTSWGTFGIMLPIAAAMAANADPSLMLPCLSAVMAGAVCGDHCSPVSDTTILSSTGAQCNHIDHVNTQLPYAIVVAVASFVGFVCLGFTSSATLGFVTTAVVLAALLFIFRSRQSNLG</sequence>
<keyword evidence="2" id="KW-1003">Cell membrane</keyword>
<protein>
    <recommendedName>
        <fullName evidence="7">Na+/H+ antiporter NhaC-like C-terminal domain-containing protein</fullName>
    </recommendedName>
</protein>
<keyword evidence="5 6" id="KW-0472">Membrane</keyword>
<feature type="domain" description="Na+/H+ antiporter NhaC-like C-terminal" evidence="7">
    <location>
        <begin position="165"/>
        <end position="481"/>
    </location>
</feature>
<reference evidence="8 9" key="1">
    <citation type="submission" date="2014-11" db="EMBL/GenBank/DDBJ databases">
        <title>Pan-genome of Gallibacterium spp.</title>
        <authorList>
            <person name="Kudirkiene E."/>
            <person name="Bojesen A.M."/>
        </authorList>
    </citation>
    <scope>NUCLEOTIDE SEQUENCE [LARGE SCALE GENOMIC DNA]</scope>
    <source>
        <strain evidence="8 9">F151</strain>
    </source>
</reference>
<dbReference type="InterPro" id="IPR018461">
    <property type="entry name" value="Na/H_Antiport_NhaC-like_C"/>
</dbReference>
<evidence type="ECO:0000256" key="4">
    <source>
        <dbReference type="ARBA" id="ARBA00022989"/>
    </source>
</evidence>
<dbReference type="GO" id="GO:0005886">
    <property type="term" value="C:plasma membrane"/>
    <property type="evidence" value="ECO:0007669"/>
    <property type="project" value="UniProtKB-SubCell"/>
</dbReference>
<dbReference type="EMBL" id="JTJM01000002">
    <property type="protein sequence ID" value="OBW93958.1"/>
    <property type="molecule type" value="Genomic_DNA"/>
</dbReference>
<feature type="transmembrane region" description="Helical" evidence="6">
    <location>
        <begin position="174"/>
        <end position="194"/>
    </location>
</feature>
<keyword evidence="9" id="KW-1185">Reference proteome</keyword>
<dbReference type="PANTHER" id="PTHR43478:SF1">
    <property type="entry name" value="NA+_H+ ANTIPORTER NHAC-LIKE C-TERMINAL DOMAIN-CONTAINING PROTEIN"/>
    <property type="match status" value="1"/>
</dbReference>
<comment type="caution">
    <text evidence="8">The sequence shown here is derived from an EMBL/GenBank/DDBJ whole genome shotgun (WGS) entry which is preliminary data.</text>
</comment>
<feature type="transmembrane region" description="Helical" evidence="6">
    <location>
        <begin position="33"/>
        <end position="56"/>
    </location>
</feature>
<dbReference type="PANTHER" id="PTHR43478">
    <property type="entry name" value="NA+/H+ ANTIPORTER-RELATED"/>
    <property type="match status" value="1"/>
</dbReference>
<name>A0A1A7NW84_9PAST</name>
<feature type="transmembrane region" description="Helical" evidence="6">
    <location>
        <begin position="76"/>
        <end position="95"/>
    </location>
</feature>
<dbReference type="RefSeq" id="WP_065238472.1">
    <property type="nucleotide sequence ID" value="NZ_JTJM01000002.1"/>
</dbReference>
<evidence type="ECO:0000313" key="9">
    <source>
        <dbReference type="Proteomes" id="UP000243558"/>
    </source>
</evidence>
<feature type="transmembrane region" description="Helical" evidence="6">
    <location>
        <begin position="116"/>
        <end position="140"/>
    </location>
</feature>
<feature type="transmembrane region" description="Helical" evidence="6">
    <location>
        <begin position="488"/>
        <end position="505"/>
    </location>
</feature>